<dbReference type="PANTHER" id="PTHR10366:SF579">
    <property type="entry name" value="3-BETA HYDROXYSTEROID DEHYDROGENASE_ISOMERASE FAMILY PROTEIN (AFU_ORTHOLOGUE AFUA_3G02250)"/>
    <property type="match status" value="1"/>
</dbReference>
<dbReference type="InterPro" id="IPR036291">
    <property type="entry name" value="NAD(P)-bd_dom_sf"/>
</dbReference>
<organism evidence="4 5">
    <name type="scientific">Somion occarium</name>
    <dbReference type="NCBI Taxonomy" id="3059160"/>
    <lineage>
        <taxon>Eukaryota</taxon>
        <taxon>Fungi</taxon>
        <taxon>Dikarya</taxon>
        <taxon>Basidiomycota</taxon>
        <taxon>Agaricomycotina</taxon>
        <taxon>Agaricomycetes</taxon>
        <taxon>Polyporales</taxon>
        <taxon>Cerrenaceae</taxon>
        <taxon>Somion</taxon>
    </lineage>
</organism>
<dbReference type="SUPFAM" id="SSF51735">
    <property type="entry name" value="NAD(P)-binding Rossmann-fold domains"/>
    <property type="match status" value="1"/>
</dbReference>
<protein>
    <recommendedName>
        <fullName evidence="3">3-beta hydroxysteroid dehydrogenase/isomerase domain-containing protein</fullName>
    </recommendedName>
</protein>
<dbReference type="Proteomes" id="UP001497453">
    <property type="component" value="Chromosome 9"/>
</dbReference>
<dbReference type="EMBL" id="OZ037952">
    <property type="protein sequence ID" value="CAL1716032.1"/>
    <property type="molecule type" value="Genomic_DNA"/>
</dbReference>
<proteinExistence type="inferred from homology"/>
<dbReference type="Gene3D" id="3.40.50.720">
    <property type="entry name" value="NAD(P)-binding Rossmann-like Domain"/>
    <property type="match status" value="1"/>
</dbReference>
<name>A0ABP1E8X0_9APHY</name>
<evidence type="ECO:0000256" key="1">
    <source>
        <dbReference type="ARBA" id="ARBA00023002"/>
    </source>
</evidence>
<evidence type="ECO:0000313" key="5">
    <source>
        <dbReference type="Proteomes" id="UP001497453"/>
    </source>
</evidence>
<evidence type="ECO:0000256" key="2">
    <source>
        <dbReference type="ARBA" id="ARBA00023445"/>
    </source>
</evidence>
<keyword evidence="5" id="KW-1185">Reference proteome</keyword>
<accession>A0ABP1E8X0</accession>
<dbReference type="Pfam" id="PF01073">
    <property type="entry name" value="3Beta_HSD"/>
    <property type="match status" value="1"/>
</dbReference>
<sequence>MSSNATRPSKVFLVTGATGFIGAHVLDELLRRGHKVRGAARSKVKADRMIRDRPQYSGSLEFTFIDDLTSPGVFDKAVQGVDGILHVASPVNYEVDDVEKELLLPAIEGTKSILGAAKREPSVKRLVFTSSFAAVFNPSGGASRGFTYTSDVWNPITFEEAKNADPVQAYRGAKKYAEQAAWDCIRNDKPHFDLVTFCPPLVFGPLAHPITKVSELNESNKHLWAIAARVDPLPVARVPVWVDVRDLAFAHVEALLRPEISNRRFTIASPEHFTYQRVADVLREELDWAKEQVTKGEEGAPLPETFDVDGKTVAEALGFQYRSFKQTILDAVTQFKVIHERETQA</sequence>
<dbReference type="PANTHER" id="PTHR10366">
    <property type="entry name" value="NAD DEPENDENT EPIMERASE/DEHYDRATASE"/>
    <property type="match status" value="1"/>
</dbReference>
<reference evidence="5" key="1">
    <citation type="submission" date="2024-04" db="EMBL/GenBank/DDBJ databases">
        <authorList>
            <person name="Shaw F."/>
            <person name="Minotto A."/>
        </authorList>
    </citation>
    <scope>NUCLEOTIDE SEQUENCE [LARGE SCALE GENOMIC DNA]</scope>
</reference>
<feature type="domain" description="3-beta hydroxysteroid dehydrogenase/isomerase" evidence="3">
    <location>
        <begin position="13"/>
        <end position="255"/>
    </location>
</feature>
<dbReference type="CDD" id="cd05227">
    <property type="entry name" value="AR_SDR_e"/>
    <property type="match status" value="1"/>
</dbReference>
<keyword evidence="1" id="KW-0560">Oxidoreductase</keyword>
<gene>
    <name evidence="4" type="ORF">GFSPODELE1_LOCUS10549</name>
</gene>
<evidence type="ECO:0000313" key="4">
    <source>
        <dbReference type="EMBL" id="CAL1716032.1"/>
    </source>
</evidence>
<evidence type="ECO:0000259" key="3">
    <source>
        <dbReference type="Pfam" id="PF01073"/>
    </source>
</evidence>
<dbReference type="InterPro" id="IPR050425">
    <property type="entry name" value="NAD(P)_dehydrat-like"/>
</dbReference>
<dbReference type="InterPro" id="IPR002225">
    <property type="entry name" value="3Beta_OHSteriod_DH/Estase"/>
</dbReference>
<comment type="similarity">
    <text evidence="2">Belongs to the NAD(P)-dependent epimerase/dehydratase family. Dihydroflavonol-4-reductase subfamily.</text>
</comment>